<feature type="region of interest" description="Disordered" evidence="1">
    <location>
        <begin position="253"/>
        <end position="285"/>
    </location>
</feature>
<dbReference type="RefSeq" id="WP_012917020.1">
    <property type="nucleotide sequence ID" value="NC_013722.1"/>
</dbReference>
<keyword evidence="4" id="KW-1185">Reference proteome</keyword>
<dbReference type="InterPro" id="IPR052383">
    <property type="entry name" value="Anti-sigma-E_RseA-like"/>
</dbReference>
<dbReference type="KEGG" id="xal:XALC_2546"/>
<evidence type="ECO:0000313" key="3">
    <source>
        <dbReference type="EMBL" id="CBA17025.1"/>
    </source>
</evidence>
<name>D2U9S3_XANAP</name>
<dbReference type="eggNOG" id="COG3073">
    <property type="taxonomic scope" value="Bacteria"/>
</dbReference>
<accession>D2U9S3</accession>
<dbReference type="GeneID" id="57877851"/>
<dbReference type="STRING" id="380358.XALC_2546"/>
<organism evidence="3 4">
    <name type="scientific">Xanthomonas albilineans (strain GPE PC73 / CFBP 7063)</name>
    <dbReference type="NCBI Taxonomy" id="380358"/>
    <lineage>
        <taxon>Bacteria</taxon>
        <taxon>Pseudomonadati</taxon>
        <taxon>Pseudomonadota</taxon>
        <taxon>Gammaproteobacteria</taxon>
        <taxon>Lysobacterales</taxon>
        <taxon>Lysobacteraceae</taxon>
        <taxon>Xanthomonas</taxon>
    </lineage>
</organism>
<feature type="compositionally biased region" description="Low complexity" evidence="1">
    <location>
        <begin position="144"/>
        <end position="164"/>
    </location>
</feature>
<feature type="region of interest" description="Disordered" evidence="1">
    <location>
        <begin position="139"/>
        <end position="178"/>
    </location>
</feature>
<dbReference type="Pfam" id="PF03872">
    <property type="entry name" value="RseA_N"/>
    <property type="match status" value="1"/>
</dbReference>
<dbReference type="OrthoDB" id="5298512at2"/>
<sequence>MTENTPFPQPVPPPGTVVPDKFELHYRQQLSALIDGELPADEARFVLRRLQHDEELAGCHERWQLCGEILRGRVSVPAPADFSARVREAVAAEASQQVQARRLGAAGNRRTWRWGGGVALAASVAGLALFVTRERLPEAPASVPPTQVASATTQTSASAASPARLPAPRPTPVDPQSDLAAAVVAAPAVATAAHRPQDAEGRGDGMRRAQVERAAGAVAVEHPARAVAARPVQATPPFAVPAVAAPAIAQRAGDPFGHATPALQPRPWPRSPLPQGASSSEFTASFPGQGVSSAAFYPFEPQLSADATVAAPPSQQP</sequence>
<dbReference type="PANTHER" id="PTHR38104">
    <property type="match status" value="1"/>
</dbReference>
<feature type="domain" description="Anti sigma-E protein RseA N-terminal" evidence="2">
    <location>
        <begin position="28"/>
        <end position="100"/>
    </location>
</feature>
<reference evidence="3 4" key="1">
    <citation type="journal article" date="2009" name="BMC Genomics">
        <title>The complete genome sequence of Xanthomonas albilineans provides new insights into the reductive genome evolution of the xylem-limited Xanthomonadaceae.</title>
        <authorList>
            <person name="Pieretti I."/>
            <person name="Royer M."/>
            <person name="Barbe V."/>
            <person name="Carrere S."/>
            <person name="Koebnik R."/>
            <person name="Cociancich S."/>
            <person name="Couloux A."/>
            <person name="Darrasse A."/>
            <person name="Gouzy J."/>
            <person name="Jacques M.A."/>
            <person name="Lauber E."/>
            <person name="Manceau C."/>
            <person name="Mangenot S."/>
            <person name="Poussier S."/>
            <person name="Segurens B."/>
            <person name="Szurek B."/>
            <person name="Verdier V."/>
            <person name="Arlat M."/>
            <person name="Rott P."/>
        </authorList>
    </citation>
    <scope>NUCLEOTIDE SEQUENCE [LARGE SCALE GENOMIC DNA]</scope>
    <source>
        <strain evidence="4">GPE PC73 / CFBP 7063</strain>
    </source>
</reference>
<evidence type="ECO:0000256" key="1">
    <source>
        <dbReference type="SAM" id="MobiDB-lite"/>
    </source>
</evidence>
<dbReference type="EMBL" id="FP565176">
    <property type="protein sequence ID" value="CBA17025.1"/>
    <property type="molecule type" value="Genomic_DNA"/>
</dbReference>
<dbReference type="AlphaFoldDB" id="D2U9S3"/>
<dbReference type="InterPro" id="IPR005572">
    <property type="entry name" value="Anti-sigma_E_RseA_N"/>
</dbReference>
<evidence type="ECO:0000313" key="4">
    <source>
        <dbReference type="Proteomes" id="UP000001890"/>
    </source>
</evidence>
<proteinExistence type="predicted"/>
<protein>
    <submittedName>
        <fullName evidence="3">Putative regulatory protein</fullName>
    </submittedName>
</protein>
<dbReference type="InterPro" id="IPR036147">
    <property type="entry name" value="Anti-sigma_E_RseA_N_sf"/>
</dbReference>
<dbReference type="PANTHER" id="PTHR38104:SF1">
    <property type="entry name" value="ANTI-SIGMA-E FACTOR RSEA"/>
    <property type="match status" value="1"/>
</dbReference>
<dbReference type="GO" id="GO:0016989">
    <property type="term" value="F:sigma factor antagonist activity"/>
    <property type="evidence" value="ECO:0007669"/>
    <property type="project" value="InterPro"/>
</dbReference>
<dbReference type="PATRIC" id="fig|29447.3.peg.2505"/>
<dbReference type="SUPFAM" id="SSF89069">
    <property type="entry name" value="N-terminal, cytoplasmic domain of anti-sigmaE factor RseA"/>
    <property type="match status" value="1"/>
</dbReference>
<dbReference type="CDD" id="cd16328">
    <property type="entry name" value="RseA_N"/>
    <property type="match status" value="1"/>
</dbReference>
<evidence type="ECO:0000259" key="2">
    <source>
        <dbReference type="Pfam" id="PF03872"/>
    </source>
</evidence>
<gene>
    <name evidence="3" type="ordered locus">XALc_2546</name>
</gene>
<dbReference type="Proteomes" id="UP000001890">
    <property type="component" value="Chromosome"/>
</dbReference>
<dbReference type="Gene3D" id="1.10.10.880">
    <property type="entry name" value="Anti sigma-E protein RseA, N-terminal domain"/>
    <property type="match status" value="1"/>
</dbReference>